<evidence type="ECO:0000313" key="1">
    <source>
        <dbReference type="EMBL" id="JAD89827.1"/>
    </source>
</evidence>
<sequence length="19" mass="1938">MVAVPPKSQVPPAALVCCQ</sequence>
<accession>A0A0A9E1F0</accession>
<dbReference type="AlphaFoldDB" id="A0A0A9E1F0"/>
<organism evidence="1">
    <name type="scientific">Arundo donax</name>
    <name type="common">Giant reed</name>
    <name type="synonym">Donax arundinaceus</name>
    <dbReference type="NCBI Taxonomy" id="35708"/>
    <lineage>
        <taxon>Eukaryota</taxon>
        <taxon>Viridiplantae</taxon>
        <taxon>Streptophyta</taxon>
        <taxon>Embryophyta</taxon>
        <taxon>Tracheophyta</taxon>
        <taxon>Spermatophyta</taxon>
        <taxon>Magnoliopsida</taxon>
        <taxon>Liliopsida</taxon>
        <taxon>Poales</taxon>
        <taxon>Poaceae</taxon>
        <taxon>PACMAD clade</taxon>
        <taxon>Arundinoideae</taxon>
        <taxon>Arundineae</taxon>
        <taxon>Arundo</taxon>
    </lineage>
</organism>
<reference evidence="1" key="1">
    <citation type="submission" date="2014-09" db="EMBL/GenBank/DDBJ databases">
        <authorList>
            <person name="Magalhaes I.L.F."/>
            <person name="Oliveira U."/>
            <person name="Santos F.R."/>
            <person name="Vidigal T.H.D.A."/>
            <person name="Brescovit A.D."/>
            <person name="Santos A.J."/>
        </authorList>
    </citation>
    <scope>NUCLEOTIDE SEQUENCE</scope>
    <source>
        <tissue evidence="1">Shoot tissue taken approximately 20 cm above the soil surface</tissue>
    </source>
</reference>
<protein>
    <submittedName>
        <fullName evidence="1">Uncharacterized protein</fullName>
    </submittedName>
</protein>
<name>A0A0A9E1F0_ARUDO</name>
<proteinExistence type="predicted"/>
<dbReference type="EMBL" id="GBRH01208068">
    <property type="protein sequence ID" value="JAD89827.1"/>
    <property type="molecule type" value="Transcribed_RNA"/>
</dbReference>
<reference evidence="1" key="2">
    <citation type="journal article" date="2015" name="Data Brief">
        <title>Shoot transcriptome of the giant reed, Arundo donax.</title>
        <authorList>
            <person name="Barrero R.A."/>
            <person name="Guerrero F.D."/>
            <person name="Moolhuijzen P."/>
            <person name="Goolsby J.A."/>
            <person name="Tidwell J."/>
            <person name="Bellgard S.E."/>
            <person name="Bellgard M.I."/>
        </authorList>
    </citation>
    <scope>NUCLEOTIDE SEQUENCE</scope>
    <source>
        <tissue evidence="1">Shoot tissue taken approximately 20 cm above the soil surface</tissue>
    </source>
</reference>